<organism evidence="1 2">
    <name type="scientific">Paenibacillus melissococcoides</name>
    <dbReference type="NCBI Taxonomy" id="2912268"/>
    <lineage>
        <taxon>Bacteria</taxon>
        <taxon>Bacillati</taxon>
        <taxon>Bacillota</taxon>
        <taxon>Bacilli</taxon>
        <taxon>Bacillales</taxon>
        <taxon>Paenibacillaceae</taxon>
        <taxon>Paenibacillus</taxon>
    </lineage>
</organism>
<proteinExistence type="predicted"/>
<dbReference type="Proteomes" id="UP001154322">
    <property type="component" value="Unassembled WGS sequence"/>
</dbReference>
<sequence>MTDDREDLRIYEHPENFITLTVNLDGNGYVDNLTVGDLNAFIMGKQEQAPALCEGFFMCYADWGRWGQNGDRLNVSTQNRLH</sequence>
<gene>
    <name evidence="1" type="ORF">WJ0W_001201</name>
</gene>
<evidence type="ECO:0000313" key="1">
    <source>
        <dbReference type="EMBL" id="CAH8243962.1"/>
    </source>
</evidence>
<comment type="caution">
    <text evidence="1">The sequence shown here is derived from an EMBL/GenBank/DDBJ whole genome shotgun (WGS) entry which is preliminary data.</text>
</comment>
<accession>A0ABM9FXP5</accession>
<evidence type="ECO:0000313" key="2">
    <source>
        <dbReference type="Proteomes" id="UP001154322"/>
    </source>
</evidence>
<keyword evidence="2" id="KW-1185">Reference proteome</keyword>
<protein>
    <submittedName>
        <fullName evidence="1">Uncharacterized protein</fullName>
    </submittedName>
</protein>
<reference evidence="1" key="1">
    <citation type="submission" date="2022-06" db="EMBL/GenBank/DDBJ databases">
        <authorList>
            <person name="Dietemann V."/>
            <person name="Ory F."/>
            <person name="Dainat B."/>
            <person name="Oberhansli S."/>
        </authorList>
    </citation>
    <scope>NUCLEOTIDE SEQUENCE</scope>
    <source>
        <strain evidence="1">Ena-SAMPLE-TAB-26-04-2022-14:26:32:270-5432</strain>
    </source>
</reference>
<name>A0ABM9FXP5_9BACL</name>
<dbReference type="EMBL" id="CALYLO010000001">
    <property type="protein sequence ID" value="CAH8243962.1"/>
    <property type="molecule type" value="Genomic_DNA"/>
</dbReference>